<evidence type="ECO:0000256" key="1">
    <source>
        <dbReference type="SAM" id="Coils"/>
    </source>
</evidence>
<keyword evidence="3" id="KW-1185">Reference proteome</keyword>
<dbReference type="AlphaFoldDB" id="A0A0M2PVT4"/>
<feature type="coiled-coil region" evidence="1">
    <location>
        <begin position="469"/>
        <end position="559"/>
    </location>
</feature>
<dbReference type="NCBIfam" id="NF038350">
    <property type="entry name" value="taxis_HmpF"/>
    <property type="match status" value="1"/>
</dbReference>
<protein>
    <submittedName>
        <fullName evidence="2">Uncharacterized protein</fullName>
    </submittedName>
</protein>
<sequence length="579" mass="65936">MLYLAEIQKKSGGLLSSNKVGLKLLAQQRSEDRWQVLANGEVLTSDKVGDFSPGVLVLVDVSDKSGQVQRVKESTRTILNNFQNISRFQDRLKDQEEEIEQWKQSLTYQSQELNRREEVEMESRRDQMHQIESEMARLEQEKQESNRLREEAQHLRTELDNRDKELKKAWNQLRVEQQELAVRSESMGEAAGLSTEQLSQLQERIHQLLAAVISGDGVKNQLHHALESLGHQRSLVSQHWEQWEQHQANATQSQDAVSQLEQTVNDRWQTWEQGQSALERAKAALESLQSLVASQQDHAQTLQNQIAAQDHLHQQLSSALGGVDPAAAQQVDMAALEQMPINELETLVQELGKDYQKTFNFVNDQEEELRFLSQDIDTKKAEIAKASEFDSLTLENELADLNSEYQLFDESVLPQRRRLREAQAILSAHQSVLSKRKGVPITEDSKLELDLTPVLEQIEAHRQTDAAALATLLDKIEQLQGQMQTQAREVTEQEAQQQQQRQDIETLEADLRQQQANLGQVWGKINTYQELLQPTNETLNALEQQLQVLQQEVDSLQETGSHQAQLLAEMNQSLAALAA</sequence>
<dbReference type="eggNOG" id="COG1196">
    <property type="taxonomic scope" value="Bacteria"/>
</dbReference>
<dbReference type="RefSeq" id="WP_026099615.1">
    <property type="nucleotide sequence ID" value="NZ_KB235938.1"/>
</dbReference>
<dbReference type="EMBL" id="AJTX02000008">
    <property type="protein sequence ID" value="KKI98476.1"/>
    <property type="molecule type" value="Genomic_DNA"/>
</dbReference>
<organism evidence="2 3">
    <name type="scientific">Prochlorothrix hollandica PCC 9006 = CALU 1027</name>
    <dbReference type="NCBI Taxonomy" id="317619"/>
    <lineage>
        <taxon>Bacteria</taxon>
        <taxon>Bacillati</taxon>
        <taxon>Cyanobacteriota</taxon>
        <taxon>Cyanophyceae</taxon>
        <taxon>Prochlorotrichales</taxon>
        <taxon>Prochlorotrichaceae</taxon>
        <taxon>Prochlorothrix</taxon>
    </lineage>
</organism>
<proteinExistence type="predicted"/>
<comment type="caution">
    <text evidence="2">The sequence shown here is derived from an EMBL/GenBank/DDBJ whole genome shotgun (WGS) entry which is preliminary data.</text>
</comment>
<feature type="coiled-coil region" evidence="1">
    <location>
        <begin position="278"/>
        <end position="305"/>
    </location>
</feature>
<feature type="coiled-coil region" evidence="1">
    <location>
        <begin position="85"/>
        <end position="165"/>
    </location>
</feature>
<evidence type="ECO:0000313" key="3">
    <source>
        <dbReference type="Proteomes" id="UP000034681"/>
    </source>
</evidence>
<dbReference type="Proteomes" id="UP000034681">
    <property type="component" value="Unassembled WGS sequence"/>
</dbReference>
<evidence type="ECO:0000313" key="2">
    <source>
        <dbReference type="EMBL" id="KKI98476.1"/>
    </source>
</evidence>
<reference evidence="2" key="1">
    <citation type="submission" date="2012-04" db="EMBL/GenBank/DDBJ databases">
        <authorList>
            <person name="Borisov I.G."/>
            <person name="Ivanikova N.V."/>
            <person name="Pinevich A.V."/>
        </authorList>
    </citation>
    <scope>NUCLEOTIDE SEQUENCE</scope>
    <source>
        <strain evidence="2">CALU 1027</strain>
    </source>
</reference>
<dbReference type="STRING" id="317619.GCA_000332315_02764"/>
<name>A0A0M2PVT4_PROHO</name>
<accession>A0A0M2PVT4</accession>
<keyword evidence="1" id="KW-0175">Coiled coil</keyword>
<gene>
    <name evidence="2" type="ORF">PROH_18830</name>
</gene>
<dbReference type="InterPro" id="IPR047813">
    <property type="entry name" value="HmpF"/>
</dbReference>